<evidence type="ECO:0000313" key="3">
    <source>
        <dbReference type="Proteomes" id="UP000044841"/>
    </source>
</evidence>
<feature type="transmembrane region" description="Helical" evidence="1">
    <location>
        <begin position="368"/>
        <end position="388"/>
    </location>
</feature>
<evidence type="ECO:0008006" key="4">
    <source>
        <dbReference type="Google" id="ProtNLM"/>
    </source>
</evidence>
<keyword evidence="1" id="KW-0472">Membrane</keyword>
<keyword evidence="3" id="KW-1185">Reference proteome</keyword>
<keyword evidence="1" id="KW-0812">Transmembrane</keyword>
<dbReference type="EMBL" id="CYGV01001707">
    <property type="protein sequence ID" value="CUA76544.1"/>
    <property type="molecule type" value="Genomic_DNA"/>
</dbReference>
<name>A0A0K6GDV0_9AGAM</name>
<dbReference type="AlphaFoldDB" id="A0A0K6GDV0"/>
<evidence type="ECO:0000256" key="1">
    <source>
        <dbReference type="SAM" id="Phobius"/>
    </source>
</evidence>
<proteinExistence type="predicted"/>
<sequence length="391" mass="43022">MPVTLPADLIEIIAQHGDMGTQSSLAVISRNAYFVSVRTLYASIPDMNVTRTTQCLLTLSKNPELARMVRSFSFVSDISPHLLQGFFVILRRALSNMKSLHTLSLDVDEPTTMDFSKHISGQLTQLNLTTSKGRYPISEFLLSQPTIEVLHIICDLDDISALSSEALPALKKLTAPLPLLSKLLPSRWSRLSQLFVLGVIDDLTGLIEVSRILTLPNPPESLELGIYVMFNTVTMPASIIALGLGSIGQAAPFISLLVFGKHGHSLVQHELRDIFTAALPCFPKLEVLVLMTEQQTPEDSSLNNGPALASAPNSIPDAFYDRSCHPKLARAWSQIHPGLRWVLFPAGAYRLQSLVFMNLGLTPEILKFLFLATFELTVIFGAIAFFSFSAY</sequence>
<evidence type="ECO:0000313" key="2">
    <source>
        <dbReference type="EMBL" id="CUA76544.1"/>
    </source>
</evidence>
<accession>A0A0K6GDV0</accession>
<gene>
    <name evidence="2" type="ORF">RSOLAG22IIIB_12361</name>
</gene>
<keyword evidence="1" id="KW-1133">Transmembrane helix</keyword>
<feature type="transmembrane region" description="Helical" evidence="1">
    <location>
        <begin position="233"/>
        <end position="259"/>
    </location>
</feature>
<protein>
    <recommendedName>
        <fullName evidence="4">F-box domain-containing protein</fullName>
    </recommendedName>
</protein>
<dbReference type="Proteomes" id="UP000044841">
    <property type="component" value="Unassembled WGS sequence"/>
</dbReference>
<organism evidence="2 3">
    <name type="scientific">Rhizoctonia solani</name>
    <dbReference type="NCBI Taxonomy" id="456999"/>
    <lineage>
        <taxon>Eukaryota</taxon>
        <taxon>Fungi</taxon>
        <taxon>Dikarya</taxon>
        <taxon>Basidiomycota</taxon>
        <taxon>Agaricomycotina</taxon>
        <taxon>Agaricomycetes</taxon>
        <taxon>Cantharellales</taxon>
        <taxon>Ceratobasidiaceae</taxon>
        <taxon>Rhizoctonia</taxon>
    </lineage>
</organism>
<reference evidence="2 3" key="1">
    <citation type="submission" date="2015-07" db="EMBL/GenBank/DDBJ databases">
        <authorList>
            <person name="Noorani M."/>
        </authorList>
    </citation>
    <scope>NUCLEOTIDE SEQUENCE [LARGE SCALE GENOMIC DNA]</scope>
    <source>
        <strain evidence="2">BBA 69670</strain>
    </source>
</reference>